<dbReference type="Proteomes" id="UP001176941">
    <property type="component" value="Chromosome 8"/>
</dbReference>
<proteinExistence type="predicted"/>
<accession>A0ABN8ZWY0</accession>
<evidence type="ECO:0000313" key="2">
    <source>
        <dbReference type="Proteomes" id="UP001176941"/>
    </source>
</evidence>
<evidence type="ECO:0000313" key="1">
    <source>
        <dbReference type="EMBL" id="CAI9178425.1"/>
    </source>
</evidence>
<dbReference type="EMBL" id="OX459944">
    <property type="protein sequence ID" value="CAI9178425.1"/>
    <property type="molecule type" value="Genomic_DNA"/>
</dbReference>
<sequence length="132" mass="14892">MIKLGFSDWLWLESGPDAGSLLGVRAGGAWKRLISRDRIMSLFYGTWKQLNHLDAVCLCESGLGAHVWAQWCDSDALCLCVFPQEMFSSYTAQVTCELSKHFLSPLPTDYTLLDSFLSSAIPHVWLIFIFLK</sequence>
<organism evidence="1 2">
    <name type="scientific">Rangifer tarandus platyrhynchus</name>
    <name type="common">Svalbard reindeer</name>
    <dbReference type="NCBI Taxonomy" id="3082113"/>
    <lineage>
        <taxon>Eukaryota</taxon>
        <taxon>Metazoa</taxon>
        <taxon>Chordata</taxon>
        <taxon>Craniata</taxon>
        <taxon>Vertebrata</taxon>
        <taxon>Euteleostomi</taxon>
        <taxon>Mammalia</taxon>
        <taxon>Eutheria</taxon>
        <taxon>Laurasiatheria</taxon>
        <taxon>Artiodactyla</taxon>
        <taxon>Ruminantia</taxon>
        <taxon>Pecora</taxon>
        <taxon>Cervidae</taxon>
        <taxon>Odocoileinae</taxon>
        <taxon>Rangifer</taxon>
    </lineage>
</organism>
<keyword evidence="2" id="KW-1185">Reference proteome</keyword>
<gene>
    <name evidence="1" type="ORF">MRATA1EN1_LOCUS27387</name>
</gene>
<name>A0ABN8ZWY0_RANTA</name>
<protein>
    <submittedName>
        <fullName evidence="1">Uncharacterized protein</fullName>
    </submittedName>
</protein>
<reference evidence="1" key="1">
    <citation type="submission" date="2023-04" db="EMBL/GenBank/DDBJ databases">
        <authorList>
            <consortium name="ELIXIR-Norway"/>
        </authorList>
    </citation>
    <scope>NUCLEOTIDE SEQUENCE [LARGE SCALE GENOMIC DNA]</scope>
</reference>